<evidence type="ECO:0000259" key="1">
    <source>
        <dbReference type="Pfam" id="PF12728"/>
    </source>
</evidence>
<proteinExistence type="predicted"/>
<accession>A0A0F0L7T4</accession>
<dbReference type="EMBL" id="JYIW01000026">
    <property type="protein sequence ID" value="KJL28370.1"/>
    <property type="molecule type" value="Genomic_DNA"/>
</dbReference>
<dbReference type="InterPro" id="IPR041657">
    <property type="entry name" value="HTH_17"/>
</dbReference>
<gene>
    <name evidence="2" type="ORF">RS83_03441</name>
</gene>
<dbReference type="Pfam" id="PF12728">
    <property type="entry name" value="HTH_17"/>
    <property type="match status" value="1"/>
</dbReference>
<reference evidence="2 3" key="1">
    <citation type="submission" date="2015-02" db="EMBL/GenBank/DDBJ databases">
        <title>Draft genome sequences of ten Microbacterium spp. with emphasis on heavy metal contaminated environments.</title>
        <authorList>
            <person name="Corretto E."/>
        </authorList>
    </citation>
    <scope>NUCLEOTIDE SEQUENCE [LARGE SCALE GENOMIC DNA]</scope>
    <source>
        <strain evidence="2 3">BEL4b</strain>
    </source>
</reference>
<evidence type="ECO:0000313" key="3">
    <source>
        <dbReference type="Proteomes" id="UP000033640"/>
    </source>
</evidence>
<name>A0A0F0L7T4_9MICO</name>
<organism evidence="2 3">
    <name type="scientific">Microbacterium oxydans</name>
    <dbReference type="NCBI Taxonomy" id="82380"/>
    <lineage>
        <taxon>Bacteria</taxon>
        <taxon>Bacillati</taxon>
        <taxon>Actinomycetota</taxon>
        <taxon>Actinomycetes</taxon>
        <taxon>Micrococcales</taxon>
        <taxon>Microbacteriaceae</taxon>
        <taxon>Microbacterium</taxon>
    </lineage>
</organism>
<dbReference type="OrthoDB" id="5524782at2"/>
<sequence length="92" mass="10232">MTKSSVSLRQYLAPAQVAELLQLGVDEVIGLVQDGQLRGAQLGSPARWRIEEASIEEYLAEQSELARRMALWRQSQTASFPEVWGTSTVQGR</sequence>
<feature type="domain" description="Helix-turn-helix" evidence="1">
    <location>
        <begin position="12"/>
        <end position="63"/>
    </location>
</feature>
<evidence type="ECO:0000313" key="2">
    <source>
        <dbReference type="EMBL" id="KJL28370.1"/>
    </source>
</evidence>
<dbReference type="AlphaFoldDB" id="A0A0F0L7T4"/>
<dbReference type="Proteomes" id="UP000033640">
    <property type="component" value="Unassembled WGS sequence"/>
</dbReference>
<dbReference type="PATRIC" id="fig|82380.11.peg.3472"/>
<dbReference type="RefSeq" id="WP_045280634.1">
    <property type="nucleotide sequence ID" value="NZ_CAKKLT010000034.1"/>
</dbReference>
<protein>
    <submittedName>
        <fullName evidence="2">Helix-turn-helix domain protein</fullName>
    </submittedName>
</protein>
<comment type="caution">
    <text evidence="2">The sequence shown here is derived from an EMBL/GenBank/DDBJ whole genome shotgun (WGS) entry which is preliminary data.</text>
</comment>